<dbReference type="InterPro" id="IPR009049">
    <property type="entry name" value="Argininosuccinate_lyase"/>
</dbReference>
<organism evidence="5 6">
    <name type="scientific">Cercospora beticola</name>
    <name type="common">Sugarbeet leaf spot fungus</name>
    <dbReference type="NCBI Taxonomy" id="122368"/>
    <lineage>
        <taxon>Eukaryota</taxon>
        <taxon>Fungi</taxon>
        <taxon>Dikarya</taxon>
        <taxon>Ascomycota</taxon>
        <taxon>Pezizomycotina</taxon>
        <taxon>Dothideomycetes</taxon>
        <taxon>Dothideomycetidae</taxon>
        <taxon>Mycosphaerellales</taxon>
        <taxon>Mycosphaerellaceae</taxon>
        <taxon>Cercospora</taxon>
    </lineage>
</organism>
<dbReference type="Gene3D" id="1.10.40.30">
    <property type="entry name" value="Fumarase/aspartase (C-terminal domain)"/>
    <property type="match status" value="1"/>
</dbReference>
<evidence type="ECO:0000259" key="4">
    <source>
        <dbReference type="Pfam" id="PF14698"/>
    </source>
</evidence>
<dbReference type="InterPro" id="IPR029419">
    <property type="entry name" value="Arg_succ_lyase_C"/>
</dbReference>
<dbReference type="Pfam" id="PF14698">
    <property type="entry name" value="ASL_C2"/>
    <property type="match status" value="1"/>
</dbReference>
<dbReference type="InterPro" id="IPR020557">
    <property type="entry name" value="Fumarate_lyase_CS"/>
</dbReference>
<dbReference type="PANTHER" id="PTHR43814:SF1">
    <property type="entry name" value="ARGININOSUCCINATE LYASE"/>
    <property type="match status" value="1"/>
</dbReference>
<evidence type="ECO:0000256" key="2">
    <source>
        <dbReference type="ARBA" id="ARBA00032749"/>
    </source>
</evidence>
<dbReference type="HAMAP" id="MF_00006">
    <property type="entry name" value="Arg_succ_lyase"/>
    <property type="match status" value="1"/>
</dbReference>
<gene>
    <name evidence="5" type="ORF">RHO25_007109</name>
</gene>
<feature type="domain" description="Argininosuccinate lyase C-terminal" evidence="4">
    <location>
        <begin position="374"/>
        <end position="441"/>
    </location>
</feature>
<dbReference type="GeneID" id="35428970"/>
<dbReference type="RefSeq" id="XP_023452221.2">
    <property type="nucleotide sequence ID" value="XM_023597884.2"/>
</dbReference>
<dbReference type="InterPro" id="IPR022761">
    <property type="entry name" value="Fumarate_lyase_N"/>
</dbReference>
<accession>A0ABZ0NSH7</accession>
<evidence type="ECO:0000256" key="1">
    <source>
        <dbReference type="ARBA" id="ARBA00010755"/>
    </source>
</evidence>
<dbReference type="PRINTS" id="PR00145">
    <property type="entry name" value="ARGSUCLYASE"/>
</dbReference>
<dbReference type="PRINTS" id="PR00149">
    <property type="entry name" value="FUMRATELYASE"/>
</dbReference>
<feature type="domain" description="Fumarate lyase N-terminal" evidence="3">
    <location>
        <begin position="15"/>
        <end position="311"/>
    </location>
</feature>
<dbReference type="InterPro" id="IPR008948">
    <property type="entry name" value="L-Aspartase-like"/>
</dbReference>
<protein>
    <recommendedName>
        <fullName evidence="2">Arginosuccinase</fullName>
    </recommendedName>
</protein>
<evidence type="ECO:0000259" key="3">
    <source>
        <dbReference type="Pfam" id="PF00206"/>
    </source>
</evidence>
<dbReference type="EMBL" id="CP134187">
    <property type="protein sequence ID" value="WPB02473.1"/>
    <property type="molecule type" value="Genomic_DNA"/>
</dbReference>
<reference evidence="5 6" key="1">
    <citation type="submission" date="2023-09" db="EMBL/GenBank/DDBJ databases">
        <title>Complete-Gapless Cercospora beticola genome.</title>
        <authorList>
            <person name="Wyatt N.A."/>
            <person name="Spanner R.E."/>
            <person name="Bolton M.D."/>
        </authorList>
    </citation>
    <scope>NUCLEOTIDE SEQUENCE [LARGE SCALE GENOMIC DNA]</scope>
    <source>
        <strain evidence="5">Cb09-40</strain>
    </source>
</reference>
<name>A0ABZ0NSH7_CERBT</name>
<dbReference type="NCBIfam" id="TIGR00838">
    <property type="entry name" value="argH"/>
    <property type="match status" value="1"/>
</dbReference>
<dbReference type="Gene3D" id="1.10.275.10">
    <property type="entry name" value="Fumarase/aspartase (N-terminal domain)"/>
    <property type="match status" value="1"/>
</dbReference>
<dbReference type="InterPro" id="IPR024083">
    <property type="entry name" value="Fumarase/histidase_N"/>
</dbReference>
<dbReference type="CDD" id="cd01359">
    <property type="entry name" value="Argininosuccinate_lyase"/>
    <property type="match status" value="1"/>
</dbReference>
<evidence type="ECO:0000313" key="5">
    <source>
        <dbReference type="EMBL" id="WPB02473.1"/>
    </source>
</evidence>
<dbReference type="InterPro" id="IPR000362">
    <property type="entry name" value="Fumarate_lyase_fam"/>
</dbReference>
<dbReference type="PANTHER" id="PTHR43814">
    <property type="entry name" value="ARGININOSUCCINATE LYASE"/>
    <property type="match status" value="1"/>
</dbReference>
<sequence>MSKDSTPAAGKLWGGRFTGGTDPIMTQYNESIYFDRAFYSQDIRGSVAFARANTKSGLLTPEEFSAIEKGFKQVQQEWEDGTFKIVPGVDEDIHTANERRLGEIIGTNIAGKLHTGRSRNDQVATDMRLWLRDQLSQLEEYLVAFLKVIAARAEKEIDHVMPGYTHLQRAQPIRWSHWMLLYGHYFASDLQRLREVRQRINKSPLGCGALAGNPFAIDRDAMAEELGFDGLIMNSMAGVGDRDFVIETMQWGSMLMTHLSRWAEDLIIYSTGEFAFVKLADTYSTGSSLMPQKKNPDSLELIRGKSGRAFGQMTGLMMSVKGIPSTYNKDLQESVEPLLDHVKTVGDSIQIATGVLSTLSIFPENMLRSLSPDMLATDLADYLVRKGVPFRETHHISGRVVQLAENERVPMDKLTFEQLQGVDGRFEKDVLEVFNYQASVEARSAKGGTSRSAVLEQIEAIKEILA</sequence>
<dbReference type="Pfam" id="PF00206">
    <property type="entry name" value="Lyase_1"/>
    <property type="match status" value="1"/>
</dbReference>
<dbReference type="PROSITE" id="PS00163">
    <property type="entry name" value="FUMARATE_LYASES"/>
    <property type="match status" value="1"/>
</dbReference>
<dbReference type="SUPFAM" id="SSF48557">
    <property type="entry name" value="L-aspartase-like"/>
    <property type="match status" value="1"/>
</dbReference>
<comment type="similarity">
    <text evidence="1">Belongs to the lyase 1 family. Argininosuccinate lyase subfamily.</text>
</comment>
<evidence type="ECO:0000313" key="6">
    <source>
        <dbReference type="Proteomes" id="UP001302367"/>
    </source>
</evidence>
<keyword evidence="6" id="KW-1185">Reference proteome</keyword>
<dbReference type="Proteomes" id="UP001302367">
    <property type="component" value="Chromosome 4"/>
</dbReference>
<dbReference type="Gene3D" id="1.20.200.10">
    <property type="entry name" value="Fumarase/aspartase (Central domain)"/>
    <property type="match status" value="1"/>
</dbReference>
<proteinExistence type="inferred from homology"/>